<feature type="domain" description="Glycosyltransferase 2-like" evidence="1">
    <location>
        <begin position="348"/>
        <end position="469"/>
    </location>
</feature>
<dbReference type="PANTHER" id="PTHR43179:SF7">
    <property type="entry name" value="RHAMNOSYLTRANSFERASE WBBL"/>
    <property type="match status" value="1"/>
</dbReference>
<evidence type="ECO:0000313" key="3">
    <source>
        <dbReference type="Proteomes" id="UP000237344"/>
    </source>
</evidence>
<dbReference type="RefSeq" id="WP_167400091.1">
    <property type="nucleotide sequence ID" value="NZ_NKUE01000010.1"/>
</dbReference>
<accession>A0A2S3W1H4</accession>
<name>A0A2S3W1H4_9PROT</name>
<dbReference type="AlphaFoldDB" id="A0A2S3W1H4"/>
<proteinExistence type="predicted"/>
<dbReference type="SUPFAM" id="SSF53756">
    <property type="entry name" value="UDP-Glycosyltransferase/glycogen phosphorylase"/>
    <property type="match status" value="1"/>
</dbReference>
<dbReference type="Pfam" id="PF13692">
    <property type="entry name" value="Glyco_trans_1_4"/>
    <property type="match status" value="1"/>
</dbReference>
<dbReference type="InterPro" id="IPR001173">
    <property type="entry name" value="Glyco_trans_2-like"/>
</dbReference>
<dbReference type="InterPro" id="IPR029044">
    <property type="entry name" value="Nucleotide-diphossugar_trans"/>
</dbReference>
<keyword evidence="3" id="KW-1185">Reference proteome</keyword>
<evidence type="ECO:0000259" key="1">
    <source>
        <dbReference type="Pfam" id="PF00535"/>
    </source>
</evidence>
<comment type="caution">
    <text evidence="2">The sequence shown here is derived from an EMBL/GenBank/DDBJ whole genome shotgun (WGS) entry which is preliminary data.</text>
</comment>
<dbReference type="CDD" id="cd04186">
    <property type="entry name" value="GT_2_like_c"/>
    <property type="match status" value="1"/>
</dbReference>
<evidence type="ECO:0000313" key="2">
    <source>
        <dbReference type="EMBL" id="POF62696.1"/>
    </source>
</evidence>
<protein>
    <recommendedName>
        <fullName evidence="1">Glycosyltransferase 2-like domain-containing protein</fullName>
    </recommendedName>
</protein>
<dbReference type="EMBL" id="POTC01000018">
    <property type="protein sequence ID" value="POF62696.1"/>
    <property type="molecule type" value="Genomic_DNA"/>
</dbReference>
<dbReference type="Gene3D" id="3.90.550.10">
    <property type="entry name" value="Spore Coat Polysaccharide Biosynthesis Protein SpsA, Chain A"/>
    <property type="match status" value="1"/>
</dbReference>
<dbReference type="Gene3D" id="3.40.50.2000">
    <property type="entry name" value="Glycogen Phosphorylase B"/>
    <property type="match status" value="1"/>
</dbReference>
<organism evidence="2 3">
    <name type="scientific">Novacetimonas maltaceti</name>
    <dbReference type="NCBI Taxonomy" id="1203393"/>
    <lineage>
        <taxon>Bacteria</taxon>
        <taxon>Pseudomonadati</taxon>
        <taxon>Pseudomonadota</taxon>
        <taxon>Alphaproteobacteria</taxon>
        <taxon>Acetobacterales</taxon>
        <taxon>Acetobacteraceae</taxon>
        <taxon>Novacetimonas</taxon>
    </lineage>
</organism>
<dbReference type="SUPFAM" id="SSF53448">
    <property type="entry name" value="Nucleotide-diphospho-sugar transferases"/>
    <property type="match status" value="1"/>
</dbReference>
<dbReference type="PANTHER" id="PTHR43179">
    <property type="entry name" value="RHAMNOSYLTRANSFERASE WBBL"/>
    <property type="match status" value="1"/>
</dbReference>
<dbReference type="Proteomes" id="UP000237344">
    <property type="component" value="Unassembled WGS sequence"/>
</dbReference>
<gene>
    <name evidence="2" type="ORF">KMAL_16330</name>
</gene>
<reference evidence="2 3" key="1">
    <citation type="submission" date="2018-01" db="EMBL/GenBank/DDBJ databases">
        <title>Draft Genome Sequence of Komagataeibacter maltaceti LMG 1529, a Vinegar Producing Acetic Acid Bacterium Isolated from Malt Vinegar Brewery Acetifiers.</title>
        <authorList>
            <person name="Zhang Q."/>
            <person name="Hollensteiner J."/>
            <person name="Poehlein A."/>
            <person name="Daniel R."/>
        </authorList>
    </citation>
    <scope>NUCLEOTIDE SEQUENCE [LARGE SCALE GENOMIC DNA]</scope>
    <source>
        <strain evidence="2 3">LMG 1529</strain>
    </source>
</reference>
<sequence length="980" mass="110149">MSAEGLGTKPDWACFDASWYKRHYHVILDTFGLHDDESITQFYEEFGVNLAHSPNVFFDEEWYRTSYPDILPLIEAGEIASGFAHYCAGGFAQRNPNCFFDEEFYCRTQVCMSTQQLEAHGLRNGYDHYLIYGAREGRDASLFFSMKLFLRENPDFLYDRRKGAFVSFLENFMDPAIVTCRTSACFDPEWYMRAYPDVAEHISEWQHPLRHYLGNPAPSAFDPNPFFSERFYAQTNPDVATVVAGGAFRNAYEHFLRYGQYEYRRPCANVNLAEYARDPSVSDAVEKGEYPTPFGAYAVLYGKTPDADGGRQEPEILCKRAYRRMAEVRAATVLQQGLDFSCDLPELSVVMVVHDQFAFTMTALSSLRATCRGTIQVILVDGASTDATSVIERHVAGIEVIRLSENVGFLAGSNLGLARAVAPYVLFLNNDVELMAGAVDTALDRLRREEGTGAVGAKLVRTNGELQEAGSIVWNDGTTSGYLRDASPLLPEANFVRSVDFCSGAFLMARTDIVKALDGFDPLFAPAYYEETDLCVQIRQRGFDIVYDPDVVVLHYEFGSGKSGEIASYLGRNIGKFFHKNREYVEGKYSRDEANVLKARFADAGSRRVLFIEDYLPQPEIGAGFPRSNDIVRTMVEALGLHVTVYPIFPPRRAPVTRYRNFPDRAEVMWDRGIGDLETFLHGRAGYYDVIWIGRTHNADRLKPVLAACGEALAGCRVVLDTEAIATLRQHGRMRIMGQTDLPDLNGMLCYELRNTDFIDRFVTVSSEEATLVSGVVKQDVHVLGHVKTPTPQGRPFGERRHFLFVGAIQNLESPNWDALSWLNDHVVPYLDSLLPDDVRIRMAGYVGGDIDLSTILTHPRFELLGAVEDLAPLYEAHRVFIAPTRFAAGIPYKVHEAAAHGLPIVATDLLVRQVGWEAGADIASAPETQPLAFAGAMQQVYTDENLWTRIRRNALHRIFLENRPDDYSRRLQDILNFNN</sequence>
<dbReference type="Pfam" id="PF00535">
    <property type="entry name" value="Glycos_transf_2"/>
    <property type="match status" value="1"/>
</dbReference>